<keyword evidence="2" id="KW-1185">Reference proteome</keyword>
<proteinExistence type="predicted"/>
<accession>G9ELV9</accession>
<dbReference type="AlphaFoldDB" id="G9ELV9"/>
<dbReference type="STRING" id="658187.LDG_6219"/>
<evidence type="ECO:0000313" key="2">
    <source>
        <dbReference type="Proteomes" id="UP000002770"/>
    </source>
</evidence>
<name>G9ELV9_9GAMM</name>
<protein>
    <submittedName>
        <fullName evidence="1">Uncharacterized protein</fullName>
    </submittedName>
</protein>
<dbReference type="InParanoid" id="G9ELV9"/>
<gene>
    <name evidence="1" type="ORF">LDG_6219</name>
</gene>
<reference evidence="1 2" key="1">
    <citation type="journal article" date="2011" name="BMC Genomics">
        <title>Insight into cross-talk between intra-amoebal pathogens.</title>
        <authorList>
            <person name="Gimenez G."/>
            <person name="Bertelli C."/>
            <person name="Moliner C."/>
            <person name="Robert C."/>
            <person name="Raoult D."/>
            <person name="Fournier P.E."/>
            <person name="Greub G."/>
        </authorList>
    </citation>
    <scope>NUCLEOTIDE SEQUENCE [LARGE SCALE GENOMIC DNA]</scope>
    <source>
        <strain evidence="1 2">LLAP12</strain>
    </source>
</reference>
<organism evidence="1 2">
    <name type="scientific">Legionella drancourtii LLAP12</name>
    <dbReference type="NCBI Taxonomy" id="658187"/>
    <lineage>
        <taxon>Bacteria</taxon>
        <taxon>Pseudomonadati</taxon>
        <taxon>Pseudomonadota</taxon>
        <taxon>Gammaproteobacteria</taxon>
        <taxon>Legionellales</taxon>
        <taxon>Legionellaceae</taxon>
        <taxon>Legionella</taxon>
    </lineage>
</organism>
<evidence type="ECO:0000313" key="1">
    <source>
        <dbReference type="EMBL" id="EHL31740.1"/>
    </source>
</evidence>
<dbReference type="Proteomes" id="UP000002770">
    <property type="component" value="Unassembled WGS sequence"/>
</dbReference>
<dbReference type="HOGENOM" id="CLU_2683306_0_0_6"/>
<dbReference type="EMBL" id="JH413810">
    <property type="protein sequence ID" value="EHL31740.1"/>
    <property type="molecule type" value="Genomic_DNA"/>
</dbReference>
<sequence>MLNQITPILFKRLNSPNSANKDSLMMTLSHVISKVKATVEIESNLSFAANPSRFFSYPPKDVTPSVPGSSPVFN</sequence>